<dbReference type="RefSeq" id="XP_018469954.2">
    <property type="nucleotide sequence ID" value="XM_018614452.2"/>
</dbReference>
<dbReference type="OrthoDB" id="422574at2759"/>
<dbReference type="Pfam" id="PF13417">
    <property type="entry name" value="GST_N_3"/>
    <property type="match status" value="2"/>
</dbReference>
<protein>
    <submittedName>
        <fullName evidence="3 4">Uncharacterized protein LOC108841695</fullName>
    </submittedName>
</protein>
<dbReference type="SFLD" id="SFLDS00019">
    <property type="entry name" value="Glutathione_Transferase_(cytos"/>
    <property type="match status" value="1"/>
</dbReference>
<sequence>MSILPSSCFPVAYANLGRPTASFPARTFRPGRFPEQRISGNGAWIRERGRVYVKSESKADEEETSSSESTTSGSFLSLLCPLLKLFSGGDPSQQRNHALEVATSSLASIARLPWGSRVSSVSEDVSSTPPLRLKLFEFEACPFCRRVREAMTELDLSVEVYPCPKGSARHREMVRRSGGKEMFPFLIDPNTDTSMYESGDIVKYLYNQYGNGRGPSTGLLESTLFTGWMPTLLRAGRGMSLWDKASSDPPPEMLQLFSYENNSYARLVREALCELELPYVLHNIGEGSTRMRSLLNVSGSDKVPFLIDPNTGVQLGDYQKILSYLFKTYSSAASV</sequence>
<dbReference type="PANTHER" id="PTHR45288">
    <property type="entry name" value="THIOREDOXIN FAMILY PROTEIN"/>
    <property type="match status" value="1"/>
</dbReference>
<dbReference type="RefSeq" id="XP_056853741.1">
    <property type="nucleotide sequence ID" value="XM_056997761.1"/>
</dbReference>
<gene>
    <name evidence="3 4 5 6 7 8 9 10" type="primary">LOC108841695</name>
</gene>
<reference evidence="2" key="1">
    <citation type="journal article" date="2019" name="Database">
        <title>The radish genome database (RadishGD): an integrated information resource for radish genomics.</title>
        <authorList>
            <person name="Yu H.J."/>
            <person name="Baek S."/>
            <person name="Lee Y.J."/>
            <person name="Cho A."/>
            <person name="Mun J.H."/>
        </authorList>
    </citation>
    <scope>NUCLEOTIDE SEQUENCE [LARGE SCALE GENOMIC DNA]</scope>
    <source>
        <strain evidence="2">cv. WK10039</strain>
    </source>
</reference>
<reference evidence="3 4" key="2">
    <citation type="submission" date="2025-04" db="UniProtKB">
        <authorList>
            <consortium name="RefSeq"/>
        </authorList>
    </citation>
    <scope>IDENTIFICATION</scope>
    <source>
        <tissue evidence="3 4">Leaf</tissue>
    </source>
</reference>
<evidence type="ECO:0000313" key="2">
    <source>
        <dbReference type="Proteomes" id="UP000504610"/>
    </source>
</evidence>
<dbReference type="CDD" id="cd03041">
    <property type="entry name" value="GST_N_2GST_N"/>
    <property type="match status" value="1"/>
</dbReference>
<dbReference type="SFLD" id="SFLDG01181">
    <property type="entry name" value="SUF2"/>
    <property type="match status" value="1"/>
</dbReference>
<evidence type="ECO:0000313" key="9">
    <source>
        <dbReference type="RefSeq" id="XP_056853742.1"/>
    </source>
</evidence>
<organism evidence="2 4">
    <name type="scientific">Raphanus sativus</name>
    <name type="common">Radish</name>
    <name type="synonym">Raphanus raphanistrum var. sativus</name>
    <dbReference type="NCBI Taxonomy" id="3726"/>
    <lineage>
        <taxon>Eukaryota</taxon>
        <taxon>Viridiplantae</taxon>
        <taxon>Streptophyta</taxon>
        <taxon>Embryophyta</taxon>
        <taxon>Tracheophyta</taxon>
        <taxon>Spermatophyta</taxon>
        <taxon>Magnoliopsida</taxon>
        <taxon>eudicotyledons</taxon>
        <taxon>Gunneridae</taxon>
        <taxon>Pentapetalae</taxon>
        <taxon>rosids</taxon>
        <taxon>malvids</taxon>
        <taxon>Brassicales</taxon>
        <taxon>Brassicaceae</taxon>
        <taxon>Brassiceae</taxon>
        <taxon>Raphanus</taxon>
    </lineage>
</organism>
<dbReference type="PROSITE" id="PS51354">
    <property type="entry name" value="GLUTAREDOXIN_2"/>
    <property type="match status" value="1"/>
</dbReference>
<evidence type="ECO:0000313" key="8">
    <source>
        <dbReference type="RefSeq" id="XP_056853741.1"/>
    </source>
</evidence>
<name>A0A6J0MBQ2_RAPSA</name>
<dbReference type="InterPro" id="IPR004045">
    <property type="entry name" value="Glutathione_S-Trfase_N"/>
</dbReference>
<dbReference type="SUPFAM" id="SSF52833">
    <property type="entry name" value="Thioredoxin-like"/>
    <property type="match status" value="2"/>
</dbReference>
<dbReference type="GeneID" id="108841695"/>
<dbReference type="PANTHER" id="PTHR45288:SF2">
    <property type="entry name" value="THIOREDOXIN FAMILY PROTEIN"/>
    <property type="match status" value="1"/>
</dbReference>
<dbReference type="AlphaFoldDB" id="A0A6J0MBQ2"/>
<evidence type="ECO:0000313" key="10">
    <source>
        <dbReference type="RefSeq" id="XP_056853748.1"/>
    </source>
</evidence>
<dbReference type="SFLD" id="SFLDG01202">
    <property type="entry name" value="SUF2.2"/>
    <property type="match status" value="1"/>
</dbReference>
<evidence type="ECO:0000313" key="7">
    <source>
        <dbReference type="RefSeq" id="XP_018469958.2"/>
    </source>
</evidence>
<evidence type="ECO:0000313" key="3">
    <source>
        <dbReference type="RefSeq" id="XP_018469954.2"/>
    </source>
</evidence>
<accession>A0A6J0MBQ2</accession>
<dbReference type="FunFam" id="3.40.30.10:FF:000323">
    <property type="entry name" value="Ypt homolog1"/>
    <property type="match status" value="1"/>
</dbReference>
<dbReference type="RefSeq" id="XP_018469955.2">
    <property type="nucleotide sequence ID" value="XM_018614453.2"/>
</dbReference>
<proteinExistence type="predicted"/>
<dbReference type="GO" id="GO:0009507">
    <property type="term" value="C:chloroplast"/>
    <property type="evidence" value="ECO:0007669"/>
    <property type="project" value="TreeGrafter"/>
</dbReference>
<dbReference type="RefSeq" id="XP_018469956.2">
    <property type="nucleotide sequence ID" value="XM_018614454.2"/>
</dbReference>
<keyword evidence="2" id="KW-1185">Reference proteome</keyword>
<dbReference type="RefSeq" id="XP_018469958.2">
    <property type="nucleotide sequence ID" value="XM_018614456.2"/>
</dbReference>
<evidence type="ECO:0000313" key="5">
    <source>
        <dbReference type="RefSeq" id="XP_018469956.2"/>
    </source>
</evidence>
<dbReference type="InterPro" id="IPR040079">
    <property type="entry name" value="Glutathione_S-Trfase"/>
</dbReference>
<feature type="domain" description="GST N-terminal" evidence="1">
    <location>
        <begin position="131"/>
        <end position="213"/>
    </location>
</feature>
<dbReference type="PROSITE" id="PS50404">
    <property type="entry name" value="GST_NTER"/>
    <property type="match status" value="1"/>
</dbReference>
<dbReference type="Proteomes" id="UP000504610">
    <property type="component" value="Chromosome 2"/>
</dbReference>
<evidence type="ECO:0000313" key="4">
    <source>
        <dbReference type="RefSeq" id="XP_018469955.2"/>
    </source>
</evidence>
<dbReference type="RefSeq" id="XP_056853748.1">
    <property type="nucleotide sequence ID" value="XM_056997768.1"/>
</dbReference>
<dbReference type="RefSeq" id="XP_056853742.1">
    <property type="nucleotide sequence ID" value="XM_056997762.1"/>
</dbReference>
<dbReference type="InterPro" id="IPR036249">
    <property type="entry name" value="Thioredoxin-like_sf"/>
</dbReference>
<evidence type="ECO:0000313" key="6">
    <source>
        <dbReference type="RefSeq" id="XP_018469957.2"/>
    </source>
</evidence>
<dbReference type="RefSeq" id="XP_018469957.2">
    <property type="nucleotide sequence ID" value="XM_018614455.2"/>
</dbReference>
<dbReference type="Gene3D" id="3.40.30.10">
    <property type="entry name" value="Glutaredoxin"/>
    <property type="match status" value="2"/>
</dbReference>
<evidence type="ECO:0000259" key="1">
    <source>
        <dbReference type="PROSITE" id="PS50404"/>
    </source>
</evidence>
<dbReference type="KEGG" id="rsz:108841695"/>